<dbReference type="InterPro" id="IPR048395">
    <property type="entry name" value="Glyco_hydro_31_C"/>
</dbReference>
<dbReference type="Pfam" id="PF21365">
    <property type="entry name" value="Glyco_hydro_31_3rd"/>
    <property type="match status" value="1"/>
</dbReference>
<dbReference type="SUPFAM" id="SSF51445">
    <property type="entry name" value="(Trans)glycosidases"/>
    <property type="match status" value="1"/>
</dbReference>
<dbReference type="Gene3D" id="3.20.20.80">
    <property type="entry name" value="Glycosidases"/>
    <property type="match status" value="1"/>
</dbReference>
<comment type="caution">
    <text evidence="10">The sequence shown here is derived from an EMBL/GenBank/DDBJ whole genome shotgun (WGS) entry which is preliminary data.</text>
</comment>
<dbReference type="PANTHER" id="PTHR22762">
    <property type="entry name" value="ALPHA-GLUCOSIDASE"/>
    <property type="match status" value="1"/>
</dbReference>
<feature type="region of interest" description="Disordered" evidence="5">
    <location>
        <begin position="1"/>
        <end position="26"/>
    </location>
</feature>
<dbReference type="PANTHER" id="PTHR22762:SF166">
    <property type="entry name" value="ALPHA-GLUCOSIDASE"/>
    <property type="match status" value="1"/>
</dbReference>
<dbReference type="EMBL" id="JACJVQ010000008">
    <property type="protein sequence ID" value="MBB6634769.1"/>
    <property type="molecule type" value="Genomic_DNA"/>
</dbReference>
<evidence type="ECO:0000259" key="7">
    <source>
        <dbReference type="Pfam" id="PF13802"/>
    </source>
</evidence>
<evidence type="ECO:0000256" key="1">
    <source>
        <dbReference type="ARBA" id="ARBA00007806"/>
    </source>
</evidence>
<evidence type="ECO:0000313" key="10">
    <source>
        <dbReference type="EMBL" id="MBB6634769.1"/>
    </source>
</evidence>
<dbReference type="InterPro" id="IPR000322">
    <property type="entry name" value="Glyco_hydro_31_TIM"/>
</dbReference>
<evidence type="ECO:0000256" key="5">
    <source>
        <dbReference type="SAM" id="MobiDB-lite"/>
    </source>
</evidence>
<feature type="domain" description="DUF5110" evidence="8">
    <location>
        <begin position="747"/>
        <end position="812"/>
    </location>
</feature>
<dbReference type="GO" id="GO:0005975">
    <property type="term" value="P:carbohydrate metabolic process"/>
    <property type="evidence" value="ECO:0007669"/>
    <property type="project" value="InterPro"/>
</dbReference>
<comment type="similarity">
    <text evidence="1 4">Belongs to the glycosyl hydrolase 31 family.</text>
</comment>
<dbReference type="Gene3D" id="2.60.40.1760">
    <property type="entry name" value="glycosyl hydrolase (family 31)"/>
    <property type="match status" value="1"/>
</dbReference>
<dbReference type="InterPro" id="IPR011013">
    <property type="entry name" value="Gal_mutarotase_sf_dom"/>
</dbReference>
<keyword evidence="3 4" id="KW-0326">Glycosidase</keyword>
<evidence type="ECO:0000256" key="4">
    <source>
        <dbReference type="RuleBase" id="RU361185"/>
    </source>
</evidence>
<evidence type="ECO:0000259" key="8">
    <source>
        <dbReference type="Pfam" id="PF17137"/>
    </source>
</evidence>
<accession>A0A841SUU6</accession>
<dbReference type="GO" id="GO:0030246">
    <property type="term" value="F:carbohydrate binding"/>
    <property type="evidence" value="ECO:0007669"/>
    <property type="project" value="InterPro"/>
</dbReference>
<feature type="domain" description="Glycosyl hydrolase family 31 C-terminal" evidence="9">
    <location>
        <begin position="644"/>
        <end position="730"/>
    </location>
</feature>
<dbReference type="InterPro" id="IPR033403">
    <property type="entry name" value="DUF5110"/>
</dbReference>
<name>A0A841SUU6_9BACL</name>
<dbReference type="SUPFAM" id="SSF74650">
    <property type="entry name" value="Galactose mutarotase-like"/>
    <property type="match status" value="1"/>
</dbReference>
<dbReference type="Pfam" id="PF13802">
    <property type="entry name" value="Gal_mutarotas_2"/>
    <property type="match status" value="1"/>
</dbReference>
<evidence type="ECO:0000259" key="9">
    <source>
        <dbReference type="Pfam" id="PF21365"/>
    </source>
</evidence>
<dbReference type="InterPro" id="IPR025887">
    <property type="entry name" value="Glyco_hydro_31_N_dom"/>
</dbReference>
<organism evidence="10 11">
    <name type="scientific">Cohnella thailandensis</name>
    <dbReference type="NCBI Taxonomy" id="557557"/>
    <lineage>
        <taxon>Bacteria</taxon>
        <taxon>Bacillati</taxon>
        <taxon>Bacillota</taxon>
        <taxon>Bacilli</taxon>
        <taxon>Bacillales</taxon>
        <taxon>Paenibacillaceae</taxon>
        <taxon>Cohnella</taxon>
    </lineage>
</organism>
<reference evidence="10 11" key="1">
    <citation type="submission" date="2020-08" db="EMBL/GenBank/DDBJ databases">
        <title>Cohnella phylogeny.</title>
        <authorList>
            <person name="Dunlap C."/>
        </authorList>
    </citation>
    <scope>NUCLEOTIDE SEQUENCE [LARGE SCALE GENOMIC DNA]</scope>
    <source>
        <strain evidence="10 11">DSM 25241</strain>
    </source>
</reference>
<dbReference type="Pfam" id="PF17137">
    <property type="entry name" value="DUF5110"/>
    <property type="match status" value="1"/>
</dbReference>
<dbReference type="Pfam" id="PF01055">
    <property type="entry name" value="Glyco_hydro_31_2nd"/>
    <property type="match status" value="1"/>
</dbReference>
<keyword evidence="11" id="KW-1185">Reference proteome</keyword>
<dbReference type="CDD" id="cd14752">
    <property type="entry name" value="GH31_N"/>
    <property type="match status" value="1"/>
</dbReference>
<sequence length="858" mass="95988">MLTSEEIHPDNANHANSGEGFGGNDGTRRLQRYSAIHSIERLASNERDGYILHGEQASLAIIAHADGIIRLKLAHRINGAQAAAPDLRTTPAILDSASSGDAISYSEDESHYRLQLANLSVHAHKQSGRIEVFGSGGKPHKAEDVGGGPNKSANSENVKPDHSGAKSDSNQDREPLLAFSSIEWTGKRQTACTIETHEDSHYYGLGEKTGFLDKKGERYDMWNSDVYEPHVPDIDALYQSIPWLIHYRYGAPASGILLDDPGRTTFDMRSGGDDRIIISSENGNLDLYVLEGPELKDVVKRYATLTGRPPMPPRWAIGFQQSRYSYMSQEELLSVARTMREKRIPCDVLYLDIHYMEEYKVFTWDTERFPDPRGMIAELAEMGFKVVPIVDPGVKKDPRYPVYAEGVRNGHFCAKLEGDLFIGDVWPGPSAFTDYSDEAAAEWWGDLHRHYIDYGIHGIWNDMNEPSVFGVPSKTMDLDVVHRNGDKPKTHGEWHNLYGMLMSKATYEGMARNMEGERPFVLTRAGYAGIQRYAAVWTGDNRSYWEHMAMSIPMVLNLGLSGVAFTGPDIGGFSHHASGELLARWTQLGSLYPFCRNHSAIDTIRQEPWLFGERVEAVCRDYLSLRYKLMPYLYSLFYEASSAGLPIVRPLLLEYPQDRNVSNLCDQFLLGKDMLVAPVLRPGTPSRSVYLPEGTWYDYWTGEKHEGGRSILAETPLEKMPIYVRAGAIIPEQALTQHANERPEGPTKLTIYSGGEGSFSLFEDDGLTFGYEKGAYRLRDFEWKESASGRTLASSLRNDGYPGLSRELEIVIEQAGLKPASIELAGSAEPVQWSYDAAFKRIRIPVPGDGDFLLTIKN</sequence>
<feature type="domain" description="Glycoside hydrolase family 31 TIM barrel" evidence="6">
    <location>
        <begin position="309"/>
        <end position="636"/>
    </location>
</feature>
<dbReference type="GO" id="GO:0004553">
    <property type="term" value="F:hydrolase activity, hydrolyzing O-glycosyl compounds"/>
    <property type="evidence" value="ECO:0007669"/>
    <property type="project" value="InterPro"/>
</dbReference>
<gene>
    <name evidence="10" type="ORF">H7B67_11680</name>
</gene>
<evidence type="ECO:0000313" key="11">
    <source>
        <dbReference type="Proteomes" id="UP000535838"/>
    </source>
</evidence>
<feature type="compositionally biased region" description="Basic and acidic residues" evidence="5">
    <location>
        <begin position="158"/>
        <end position="172"/>
    </location>
</feature>
<evidence type="ECO:0000256" key="3">
    <source>
        <dbReference type="ARBA" id="ARBA00023295"/>
    </source>
</evidence>
<dbReference type="Proteomes" id="UP000535838">
    <property type="component" value="Unassembled WGS sequence"/>
</dbReference>
<dbReference type="InterPro" id="IPR017853">
    <property type="entry name" value="GH"/>
</dbReference>
<dbReference type="CDD" id="cd06604">
    <property type="entry name" value="GH31_glucosidase_II_MalA"/>
    <property type="match status" value="1"/>
</dbReference>
<dbReference type="RefSeq" id="WP_185120007.1">
    <property type="nucleotide sequence ID" value="NZ_JACJVQ010000008.1"/>
</dbReference>
<evidence type="ECO:0000259" key="6">
    <source>
        <dbReference type="Pfam" id="PF01055"/>
    </source>
</evidence>
<feature type="domain" description="Glycoside hydrolase family 31 N-terminal" evidence="7">
    <location>
        <begin position="60"/>
        <end position="267"/>
    </location>
</feature>
<proteinExistence type="inferred from homology"/>
<dbReference type="InterPro" id="IPR030458">
    <property type="entry name" value="Glyco_hydro_31_AS"/>
</dbReference>
<protein>
    <submittedName>
        <fullName evidence="10">DUF5110 domain-containing protein</fullName>
    </submittedName>
</protein>
<keyword evidence="2 4" id="KW-0378">Hydrolase</keyword>
<dbReference type="SUPFAM" id="SSF51011">
    <property type="entry name" value="Glycosyl hydrolase domain"/>
    <property type="match status" value="1"/>
</dbReference>
<feature type="region of interest" description="Disordered" evidence="5">
    <location>
        <begin position="131"/>
        <end position="172"/>
    </location>
</feature>
<dbReference type="PROSITE" id="PS00129">
    <property type="entry name" value="GLYCOSYL_HYDROL_F31_1"/>
    <property type="match status" value="1"/>
</dbReference>
<dbReference type="Gene3D" id="2.60.40.1180">
    <property type="entry name" value="Golgi alpha-mannosidase II"/>
    <property type="match status" value="2"/>
</dbReference>
<evidence type="ECO:0000256" key="2">
    <source>
        <dbReference type="ARBA" id="ARBA00022801"/>
    </source>
</evidence>
<dbReference type="AlphaFoldDB" id="A0A841SUU6"/>
<dbReference type="InterPro" id="IPR013780">
    <property type="entry name" value="Glyco_hydro_b"/>
</dbReference>
<feature type="compositionally biased region" description="Basic and acidic residues" evidence="5">
    <location>
        <begin position="1"/>
        <end position="11"/>
    </location>
</feature>